<reference evidence="16" key="1">
    <citation type="journal article" date="2014" name="BMC Genomics">
        <title>Genome characteristics reveal the impact of lichenization on lichen-forming fungus Endocarpon pusillum Hedwig (Verrucariales, Ascomycota).</title>
        <authorList>
            <person name="Wang Y.-Y."/>
            <person name="Liu B."/>
            <person name="Zhang X.-Y."/>
            <person name="Zhou Q.-M."/>
            <person name="Zhang T."/>
            <person name="Li H."/>
            <person name="Yu Y.-F."/>
            <person name="Zhang X.-L."/>
            <person name="Hao X.-Y."/>
            <person name="Wang M."/>
            <person name="Wang L."/>
            <person name="Wei J.-C."/>
        </authorList>
    </citation>
    <scope>NUCLEOTIDE SEQUENCE [LARGE SCALE GENOMIC DNA]</scope>
    <source>
        <strain evidence="16">Z07020 / HMAS-L-300199</strain>
    </source>
</reference>
<evidence type="ECO:0000256" key="13">
    <source>
        <dbReference type="SAM" id="Phobius"/>
    </source>
</evidence>
<dbReference type="InterPro" id="IPR001128">
    <property type="entry name" value="Cyt_P450"/>
</dbReference>
<feature type="transmembrane region" description="Helical" evidence="13">
    <location>
        <begin position="603"/>
        <end position="623"/>
    </location>
</feature>
<dbReference type="GO" id="GO:0022857">
    <property type="term" value="F:transmembrane transporter activity"/>
    <property type="evidence" value="ECO:0007669"/>
    <property type="project" value="InterPro"/>
</dbReference>
<keyword evidence="5 13" id="KW-0812">Transmembrane</keyword>
<dbReference type="PRINTS" id="PR00385">
    <property type="entry name" value="P450"/>
</dbReference>
<comment type="cofactor">
    <cofactor evidence="1 12">
        <name>heme</name>
        <dbReference type="ChEBI" id="CHEBI:30413"/>
    </cofactor>
</comment>
<dbReference type="GO" id="GO:0016705">
    <property type="term" value="F:oxidoreductase activity, acting on paired donors, with incorporation or reduction of molecular oxygen"/>
    <property type="evidence" value="ECO:0007669"/>
    <property type="project" value="InterPro"/>
</dbReference>
<feature type="transmembrane region" description="Helical" evidence="13">
    <location>
        <begin position="434"/>
        <end position="454"/>
    </location>
</feature>
<name>U1HVD4_ENDPU</name>
<dbReference type="InterPro" id="IPR002403">
    <property type="entry name" value="Cyt_P450_E_grp-IV"/>
</dbReference>
<evidence type="ECO:0000259" key="14">
    <source>
        <dbReference type="PROSITE" id="PS50850"/>
    </source>
</evidence>
<dbReference type="InterPro" id="IPR005829">
    <property type="entry name" value="Sugar_transporter_CS"/>
</dbReference>
<dbReference type="PROSITE" id="PS00086">
    <property type="entry name" value="CYTOCHROME_P450"/>
    <property type="match status" value="1"/>
</dbReference>
<keyword evidence="4 12" id="KW-0349">Heme</keyword>
<gene>
    <name evidence="15" type="ORF">EPUS_03152</name>
</gene>
<feature type="transmembrane region" description="Helical" evidence="13">
    <location>
        <begin position="341"/>
        <end position="359"/>
    </location>
</feature>
<evidence type="ECO:0000256" key="3">
    <source>
        <dbReference type="ARBA" id="ARBA00010617"/>
    </source>
</evidence>
<feature type="transmembrane region" description="Helical" evidence="13">
    <location>
        <begin position="460"/>
        <end position="482"/>
    </location>
</feature>
<dbReference type="PROSITE" id="PS50850">
    <property type="entry name" value="MFS"/>
    <property type="match status" value="1"/>
</dbReference>
<dbReference type="eggNOG" id="KOG0252">
    <property type="taxonomic scope" value="Eukaryota"/>
</dbReference>
<dbReference type="GO" id="GO:0016020">
    <property type="term" value="C:membrane"/>
    <property type="evidence" value="ECO:0007669"/>
    <property type="project" value="UniProtKB-SubCell"/>
</dbReference>
<dbReference type="InterPro" id="IPR005828">
    <property type="entry name" value="MFS_sugar_transport-like"/>
</dbReference>
<comment type="similarity">
    <text evidence="3">Belongs to the cytochrome P450 family.</text>
</comment>
<keyword evidence="10" id="KW-0503">Monooxygenase</keyword>
<dbReference type="PROSITE" id="PS00217">
    <property type="entry name" value="SUGAR_TRANSPORT_2"/>
    <property type="match status" value="1"/>
</dbReference>
<dbReference type="PRINTS" id="PR00465">
    <property type="entry name" value="EP450IV"/>
</dbReference>
<dbReference type="InterPro" id="IPR036396">
    <property type="entry name" value="Cyt_P450_sf"/>
</dbReference>
<dbReference type="Pfam" id="PF00083">
    <property type="entry name" value="Sugar_tr"/>
    <property type="match status" value="2"/>
</dbReference>
<dbReference type="SUPFAM" id="SSF48264">
    <property type="entry name" value="Cytochrome P450"/>
    <property type="match status" value="1"/>
</dbReference>
<organism evidence="15 16">
    <name type="scientific">Endocarpon pusillum (strain Z07020 / HMAS-L-300199)</name>
    <name type="common">Lichen-forming fungus</name>
    <dbReference type="NCBI Taxonomy" id="1263415"/>
    <lineage>
        <taxon>Eukaryota</taxon>
        <taxon>Fungi</taxon>
        <taxon>Dikarya</taxon>
        <taxon>Ascomycota</taxon>
        <taxon>Pezizomycotina</taxon>
        <taxon>Eurotiomycetes</taxon>
        <taxon>Chaetothyriomycetidae</taxon>
        <taxon>Verrucariales</taxon>
        <taxon>Verrucariaceae</taxon>
        <taxon>Endocarpon</taxon>
    </lineage>
</organism>
<feature type="binding site" description="axial binding residue" evidence="12">
    <location>
        <position position="979"/>
    </location>
    <ligand>
        <name>heme</name>
        <dbReference type="ChEBI" id="CHEBI:30413"/>
    </ligand>
    <ligandPart>
        <name>Fe</name>
        <dbReference type="ChEBI" id="CHEBI:18248"/>
    </ligandPart>
</feature>
<dbReference type="InterPro" id="IPR020846">
    <property type="entry name" value="MFS_dom"/>
</dbReference>
<protein>
    <recommendedName>
        <fullName evidence="14">Major facilitator superfamily (MFS) profile domain-containing protein</fullName>
    </recommendedName>
</protein>
<dbReference type="Proteomes" id="UP000019373">
    <property type="component" value="Unassembled WGS sequence"/>
</dbReference>
<evidence type="ECO:0000256" key="9">
    <source>
        <dbReference type="ARBA" id="ARBA00023004"/>
    </source>
</evidence>
<feature type="transmembrane region" description="Helical" evidence="13">
    <location>
        <begin position="84"/>
        <end position="103"/>
    </location>
</feature>
<feature type="transmembrane region" description="Helical" evidence="13">
    <location>
        <begin position="494"/>
        <end position="517"/>
    </location>
</feature>
<dbReference type="Pfam" id="PF00067">
    <property type="entry name" value="p450"/>
    <property type="match status" value="1"/>
</dbReference>
<feature type="transmembrane region" description="Helical" evidence="13">
    <location>
        <begin position="41"/>
        <end position="72"/>
    </location>
</feature>
<dbReference type="OrthoDB" id="433512at2759"/>
<evidence type="ECO:0000256" key="10">
    <source>
        <dbReference type="ARBA" id="ARBA00023033"/>
    </source>
</evidence>
<feature type="transmembrane region" description="Helical" evidence="13">
    <location>
        <begin position="222"/>
        <end position="241"/>
    </location>
</feature>
<keyword evidence="9 12" id="KW-0408">Iron</keyword>
<evidence type="ECO:0000313" key="16">
    <source>
        <dbReference type="Proteomes" id="UP000019373"/>
    </source>
</evidence>
<feature type="transmembrane region" description="Helical" evidence="13">
    <location>
        <begin position="532"/>
        <end position="554"/>
    </location>
</feature>
<dbReference type="Gene3D" id="1.10.630.10">
    <property type="entry name" value="Cytochrome P450"/>
    <property type="match status" value="1"/>
</dbReference>
<evidence type="ECO:0000256" key="5">
    <source>
        <dbReference type="ARBA" id="ARBA00022692"/>
    </source>
</evidence>
<dbReference type="CDD" id="cd11062">
    <property type="entry name" value="CYP58-like"/>
    <property type="match status" value="1"/>
</dbReference>
<dbReference type="HOGENOM" id="CLU_292869_0_0_1"/>
<feature type="transmembrane region" description="Helical" evidence="13">
    <location>
        <begin position="402"/>
        <end position="422"/>
    </location>
</feature>
<evidence type="ECO:0000256" key="2">
    <source>
        <dbReference type="ARBA" id="ARBA00004141"/>
    </source>
</evidence>
<accession>U1HVD4</accession>
<dbReference type="GO" id="GO:0005506">
    <property type="term" value="F:iron ion binding"/>
    <property type="evidence" value="ECO:0007669"/>
    <property type="project" value="InterPro"/>
</dbReference>
<evidence type="ECO:0000313" key="15">
    <source>
        <dbReference type="EMBL" id="ERF73319.1"/>
    </source>
</evidence>
<evidence type="ECO:0000256" key="1">
    <source>
        <dbReference type="ARBA" id="ARBA00001971"/>
    </source>
</evidence>
<evidence type="ECO:0000256" key="12">
    <source>
        <dbReference type="PIRSR" id="PIRSR602403-1"/>
    </source>
</evidence>
<dbReference type="RefSeq" id="XP_007801092.1">
    <property type="nucleotide sequence ID" value="XM_007802901.1"/>
</dbReference>
<dbReference type="InterPro" id="IPR050121">
    <property type="entry name" value="Cytochrome_P450_monoxygenase"/>
</dbReference>
<dbReference type="PANTHER" id="PTHR24305:SF157">
    <property type="entry name" value="N-ACETYLTRYPTOPHAN 6-HYDROXYLASE IVOC-RELATED"/>
    <property type="match status" value="1"/>
</dbReference>
<feature type="domain" description="Major facilitator superfamily (MFS) profile" evidence="14">
    <location>
        <begin position="43"/>
        <end position="558"/>
    </location>
</feature>
<dbReference type="EMBL" id="KE720961">
    <property type="protein sequence ID" value="ERF73319.1"/>
    <property type="molecule type" value="Genomic_DNA"/>
</dbReference>
<evidence type="ECO:0000256" key="7">
    <source>
        <dbReference type="ARBA" id="ARBA00022989"/>
    </source>
</evidence>
<dbReference type="InterPro" id="IPR036259">
    <property type="entry name" value="MFS_trans_sf"/>
</dbReference>
<dbReference type="InterPro" id="IPR017972">
    <property type="entry name" value="Cyt_P450_CS"/>
</dbReference>
<dbReference type="PANTHER" id="PTHR24305">
    <property type="entry name" value="CYTOCHROME P450"/>
    <property type="match status" value="1"/>
</dbReference>
<evidence type="ECO:0000256" key="11">
    <source>
        <dbReference type="ARBA" id="ARBA00023136"/>
    </source>
</evidence>
<keyword evidence="6 12" id="KW-0479">Metal-binding</keyword>
<sequence>MGRWGGRLYKTDRARDFDHEQDRNIRRRQIYETIDRQGFQWVVVLVAGVGFFLDGYTLFASNIALPMIAYAFWTEEVSSLNLTYINIATLTGTLLGQLAFGFLADKNGRKKMYGIELVLLIGSTLGVVMCSTGTHGSMSVLAWLIWWRTLVGIGVGGDYPLSAVITSEFAPAKHRAKMLATVFFMQPLGQVSGNVVSLIVVVASKRQGDADLVRTVDIMWRWVVGIGVVPGVVALVFRLAIPETPRFLIDIEDNPIKAEFDANNLWGDSSISSELADGTRRDTIHISTTSDANRSNDEDIATSSVTEWGCMDDPPTTLNSNWTLSKADIVQYFWHEGNWRTLAGTSLTWLLLDFGFYGIGLSNPHFLAKTWGSLNISGPTPPWKTDNSPDANIYDMFLNTSVHALIILNIGSVVGGLLMIFFANRLNRVSLQKYGFLALAALFIGLGTMFITVYKEGPVAIALYVLGQLIFNFGPNGTTYIIPAEVFPTRYRGTCHGISAAAGKLGSILVQLFSAYYKFGSSTPGNAQTRRYGIILIVFSIAMILGAVVTHFWVPNVQVKVDGKPRKILGGNTKTLTLEVLGKGRSGPRSFPVAMRQRPPKTLLILFSICLYYASVGVYRLYLSPIAKFPGPRLAALTYWYEIYHNVARRGQFIFEVAKMHEKYGPIVRITPHELHIKDKDYYDEVYPGSQKPTDKDPAAAGAFGRLEGFYESKTPIDLRVAFSALTIDVISKYSYGESYNTLGKPDMDPDNYGNILSTGELTHLLKHFPWIVTIAKLLPHWVAIEVQDKEKGYKKKNDSPTIFHELVNSDLPAEEKSITRLTDEGMTLIGAGTATTAHVLSTTSYHILSNPHILQRLQKELQEAVPESSHITKTPLPELEHLPYLTAIIKEGLRISHGFVTRAPRIAPNRGLQFQDWTIPPGTSVSMTASILHTDPAVFPEPQNFRPERWLQESKPKSPANASLEKYLIPFGRGSRNCLGMNLAYAEIYMTFASVFRRFELELYETTSKDVDVVHDFVSGMPRLDTKGIRVVVVGKRD</sequence>
<dbReference type="GO" id="GO:0020037">
    <property type="term" value="F:heme binding"/>
    <property type="evidence" value="ECO:0007669"/>
    <property type="project" value="InterPro"/>
</dbReference>
<dbReference type="Gene3D" id="1.20.1250.20">
    <property type="entry name" value="MFS general substrate transporter like domains"/>
    <property type="match status" value="2"/>
</dbReference>
<keyword evidence="16" id="KW-1185">Reference proteome</keyword>
<feature type="transmembrane region" description="Helical" evidence="13">
    <location>
        <begin position="182"/>
        <end position="202"/>
    </location>
</feature>
<dbReference type="GeneID" id="19238199"/>
<keyword evidence="8" id="KW-0560">Oxidoreductase</keyword>
<evidence type="ECO:0000256" key="6">
    <source>
        <dbReference type="ARBA" id="ARBA00022723"/>
    </source>
</evidence>
<proteinExistence type="inferred from homology"/>
<dbReference type="eggNOG" id="KOG0158">
    <property type="taxonomic scope" value="Eukaryota"/>
</dbReference>
<keyword evidence="7 13" id="KW-1133">Transmembrane helix</keyword>
<dbReference type="GO" id="GO:0004497">
    <property type="term" value="F:monooxygenase activity"/>
    <property type="evidence" value="ECO:0007669"/>
    <property type="project" value="UniProtKB-KW"/>
</dbReference>
<dbReference type="AlphaFoldDB" id="U1HVD4"/>
<feature type="transmembrane region" description="Helical" evidence="13">
    <location>
        <begin position="140"/>
        <end position="161"/>
    </location>
</feature>
<comment type="subcellular location">
    <subcellularLocation>
        <location evidence="2">Membrane</location>
        <topology evidence="2">Multi-pass membrane protein</topology>
    </subcellularLocation>
</comment>
<evidence type="ECO:0000256" key="4">
    <source>
        <dbReference type="ARBA" id="ARBA00022617"/>
    </source>
</evidence>
<evidence type="ECO:0000256" key="8">
    <source>
        <dbReference type="ARBA" id="ARBA00023002"/>
    </source>
</evidence>
<keyword evidence="11 13" id="KW-0472">Membrane</keyword>
<feature type="transmembrane region" description="Helical" evidence="13">
    <location>
        <begin position="115"/>
        <end position="134"/>
    </location>
</feature>
<dbReference type="SUPFAM" id="SSF103473">
    <property type="entry name" value="MFS general substrate transporter"/>
    <property type="match status" value="1"/>
</dbReference>